<dbReference type="OrthoDB" id="1116574at2"/>
<evidence type="ECO:0000256" key="3">
    <source>
        <dbReference type="ARBA" id="ARBA00022723"/>
    </source>
</evidence>
<protein>
    <recommendedName>
        <fullName evidence="2">GTP cyclohydrolase 1 type 2 homolog</fullName>
    </recommendedName>
</protein>
<feature type="binding site" evidence="4">
    <location>
        <position position="63"/>
    </location>
    <ligand>
        <name>a divalent metal cation</name>
        <dbReference type="ChEBI" id="CHEBI:60240"/>
        <label>1</label>
    </ligand>
</feature>
<dbReference type="PANTHER" id="PTHR13799">
    <property type="entry name" value="NGG1 INTERACTING FACTOR 3"/>
    <property type="match status" value="1"/>
</dbReference>
<dbReference type="SUPFAM" id="SSF102705">
    <property type="entry name" value="NIF3 (NGG1p interacting factor 3)-like"/>
    <property type="match status" value="1"/>
</dbReference>
<comment type="caution">
    <text evidence="5">The sequence shown here is derived from an EMBL/GenBank/DDBJ whole genome shotgun (WGS) entry which is preliminary data.</text>
</comment>
<proteinExistence type="inferred from homology"/>
<dbReference type="EMBL" id="QMFB01000046">
    <property type="protein sequence ID" value="RAV09906.1"/>
    <property type="molecule type" value="Genomic_DNA"/>
</dbReference>
<sequence length="264" mass="29781">MGITIQSIIEGLIAPVGKLEQTCDTLKCGNPDTEVTGIVVAFMPTQYVIEQAIARGANFIISHEGPFFSNHDDCSTLVDDPVYQKKRNTIDESGIALFRFHDYWHRYKPDGIMAGLLQELNWTSFVQEHYAASTVLQFPKETVRGIAEQIKNRLGIQYVRVQGDPDTVCSKIGLLAGYRGLGQRAIPFFEQDQLDLIIYGEGPEWETPEYVRDAIYQGKHKALIVLGHAESEEPGMKHLANLLSNKYSEIPVFYVKERSIFQII</sequence>
<keyword evidence="3 4" id="KW-0479">Metal-binding</keyword>
<reference evidence="5 6" key="1">
    <citation type="journal article" date="2009" name="Int. J. Syst. Evol. Microbiol.">
        <title>Paenibacillus contaminans sp. nov., isolated from a contaminated laboratory plate.</title>
        <authorList>
            <person name="Chou J.H."/>
            <person name="Lee J.H."/>
            <person name="Lin M.C."/>
            <person name="Chang P.S."/>
            <person name="Arun A.B."/>
            <person name="Young C.C."/>
            <person name="Chen W.M."/>
        </authorList>
    </citation>
    <scope>NUCLEOTIDE SEQUENCE [LARGE SCALE GENOMIC DNA]</scope>
    <source>
        <strain evidence="5 6">CKOBP-6</strain>
    </source>
</reference>
<dbReference type="GO" id="GO:0005737">
    <property type="term" value="C:cytoplasm"/>
    <property type="evidence" value="ECO:0007669"/>
    <property type="project" value="TreeGrafter"/>
</dbReference>
<evidence type="ECO:0000313" key="5">
    <source>
        <dbReference type="EMBL" id="RAV09906.1"/>
    </source>
</evidence>
<feature type="binding site" evidence="4">
    <location>
        <position position="232"/>
    </location>
    <ligand>
        <name>a divalent metal cation</name>
        <dbReference type="ChEBI" id="CHEBI:60240"/>
        <label>1</label>
    </ligand>
</feature>
<evidence type="ECO:0000256" key="1">
    <source>
        <dbReference type="ARBA" id="ARBA00006964"/>
    </source>
</evidence>
<feature type="binding site" evidence="4">
    <location>
        <position position="228"/>
    </location>
    <ligand>
        <name>a divalent metal cation</name>
        <dbReference type="ChEBI" id="CHEBI:60240"/>
        <label>1</label>
    </ligand>
</feature>
<dbReference type="PANTHER" id="PTHR13799:SF14">
    <property type="entry name" value="GTP CYCLOHYDROLASE 1 TYPE 2 HOMOLOG"/>
    <property type="match status" value="1"/>
</dbReference>
<dbReference type="Gene3D" id="3.40.1390.30">
    <property type="entry name" value="NIF3 (NGG1p interacting factor 3)-like"/>
    <property type="match status" value="2"/>
</dbReference>
<accession>A0A329LRW9</accession>
<dbReference type="AlphaFoldDB" id="A0A329LRW9"/>
<name>A0A329LRW9_9BACL</name>
<dbReference type="Proteomes" id="UP000250369">
    <property type="component" value="Unassembled WGS sequence"/>
</dbReference>
<evidence type="ECO:0000313" key="6">
    <source>
        <dbReference type="Proteomes" id="UP000250369"/>
    </source>
</evidence>
<evidence type="ECO:0000256" key="2">
    <source>
        <dbReference type="ARBA" id="ARBA00022112"/>
    </source>
</evidence>
<comment type="similarity">
    <text evidence="1">Belongs to the GTP cyclohydrolase I type 2/NIF3 family.</text>
</comment>
<gene>
    <name evidence="5" type="ORF">DQG23_38640</name>
</gene>
<organism evidence="5 6">
    <name type="scientific">Paenibacillus contaminans</name>
    <dbReference type="NCBI Taxonomy" id="450362"/>
    <lineage>
        <taxon>Bacteria</taxon>
        <taxon>Bacillati</taxon>
        <taxon>Bacillota</taxon>
        <taxon>Bacilli</taxon>
        <taxon>Bacillales</taxon>
        <taxon>Paenibacillaceae</taxon>
        <taxon>Paenibacillus</taxon>
    </lineage>
</organism>
<dbReference type="RefSeq" id="WP_113036387.1">
    <property type="nucleotide sequence ID" value="NZ_QMFB01000046.1"/>
</dbReference>
<dbReference type="InterPro" id="IPR002678">
    <property type="entry name" value="DUF34/NIF3"/>
</dbReference>
<dbReference type="GO" id="GO:0046872">
    <property type="term" value="F:metal ion binding"/>
    <property type="evidence" value="ECO:0007669"/>
    <property type="project" value="UniProtKB-KW"/>
</dbReference>
<keyword evidence="6" id="KW-1185">Reference proteome</keyword>
<dbReference type="Pfam" id="PF01784">
    <property type="entry name" value="DUF34_NIF3"/>
    <property type="match status" value="1"/>
</dbReference>
<dbReference type="InterPro" id="IPR036069">
    <property type="entry name" value="DUF34/NIF3_sf"/>
</dbReference>
<evidence type="ECO:0000256" key="4">
    <source>
        <dbReference type="PIRSR" id="PIRSR602678-1"/>
    </source>
</evidence>